<reference evidence="2 3" key="1">
    <citation type="journal article" date="2010" name="J. Bacteriol.">
        <title>Genome sequence of Lentisphaera araneosa HTCC2155T, the type species of the order Lentisphaerales in the phylum Lentisphaerae.</title>
        <authorList>
            <person name="Thrash J.C."/>
            <person name="Cho J.C."/>
            <person name="Vergin K.L."/>
            <person name="Morris R.M."/>
            <person name="Giovannoni S.J."/>
        </authorList>
    </citation>
    <scope>NUCLEOTIDE SEQUENCE [LARGE SCALE GENOMIC DNA]</scope>
    <source>
        <strain evidence="2 3">HTCC2155</strain>
    </source>
</reference>
<gene>
    <name evidence="2" type="ORF">LNTAR_00940</name>
</gene>
<evidence type="ECO:0000259" key="1">
    <source>
        <dbReference type="Pfam" id="PF00884"/>
    </source>
</evidence>
<dbReference type="SUPFAM" id="SSF53649">
    <property type="entry name" value="Alkaline phosphatase-like"/>
    <property type="match status" value="1"/>
</dbReference>
<accession>A6DKM5</accession>
<dbReference type="STRING" id="313628.LNTAR_00940"/>
<dbReference type="EMBL" id="ABCK01000007">
    <property type="protein sequence ID" value="EDM27923.1"/>
    <property type="molecule type" value="Genomic_DNA"/>
</dbReference>
<dbReference type="Gene3D" id="3.40.720.10">
    <property type="entry name" value="Alkaline Phosphatase, subunit A"/>
    <property type="match status" value="1"/>
</dbReference>
<evidence type="ECO:0000313" key="3">
    <source>
        <dbReference type="Proteomes" id="UP000004947"/>
    </source>
</evidence>
<dbReference type="eggNOG" id="COG3119">
    <property type="taxonomic scope" value="Bacteria"/>
</dbReference>
<dbReference type="Pfam" id="PF00884">
    <property type="entry name" value="Sulfatase"/>
    <property type="match status" value="1"/>
</dbReference>
<name>A6DKM5_9BACT</name>
<dbReference type="Proteomes" id="UP000004947">
    <property type="component" value="Unassembled WGS sequence"/>
</dbReference>
<dbReference type="AlphaFoldDB" id="A6DKM5"/>
<dbReference type="OrthoDB" id="9789742at2"/>
<keyword evidence="3" id="KW-1185">Reference proteome</keyword>
<organism evidence="2 3">
    <name type="scientific">Lentisphaera araneosa HTCC2155</name>
    <dbReference type="NCBI Taxonomy" id="313628"/>
    <lineage>
        <taxon>Bacteria</taxon>
        <taxon>Pseudomonadati</taxon>
        <taxon>Lentisphaerota</taxon>
        <taxon>Lentisphaeria</taxon>
        <taxon>Lentisphaerales</taxon>
        <taxon>Lentisphaeraceae</taxon>
        <taxon>Lentisphaera</taxon>
    </lineage>
</organism>
<dbReference type="InterPro" id="IPR052701">
    <property type="entry name" value="GAG_Ulvan_Degrading_Sulfatases"/>
</dbReference>
<sequence length="504" mass="57698">MKFFLCFFFLFSLNAEQRPNFIFLLADDRRADAMSCAGDPIIKTPHLDSLAADGQRFSHAYTAAPICKPSRVCFFLGQHQRTHGVGFATSKKMDEQQWSNSYPELLRNAGYYTGFIGKFGVDSYTFKGQADEKFDFWRAHDGWSKFFPKQRENTQVYKKYQSDIITEIMGECISEFFDSRDQDKPFCLSVSFSAPHASTSTSMVQDGGWFMDKAANNNPKLKGHAIYDKMYRDVKWLKAAIKNAEAAQHIPLNVMNSEHGRKKVYAYSYRQESFEEYNIRYAQLISGVDHQVGLLRQRLQKEGLNKNTIIIYSSDNGLLRGDYGMGGKGLIYDATAKIPFIVYNPLLPESRAGIVNESLLISIDLAATLLDYAGVAKPKSIQGESFKGILEGQSTGREQVLLESLFTLRGNPMAEGLRKGRWKYVRFFRMEAHTELLQETRERYDFRYDMKAIDFASPAIYEQLFDVEKDPSEVKNLATNPEYQSVLQEMRKLNKEESTQLSHE</sequence>
<protein>
    <submittedName>
        <fullName evidence="2">Mucin-desulfating sulfatase (N-acetylglucosamine-6-sulfatase)</fullName>
    </submittedName>
</protein>
<feature type="domain" description="Sulfatase N-terminal" evidence="1">
    <location>
        <begin position="19"/>
        <end position="375"/>
    </location>
</feature>
<dbReference type="InterPro" id="IPR000917">
    <property type="entry name" value="Sulfatase_N"/>
</dbReference>
<evidence type="ECO:0000313" key="2">
    <source>
        <dbReference type="EMBL" id="EDM27923.1"/>
    </source>
</evidence>
<dbReference type="RefSeq" id="WP_007278437.1">
    <property type="nucleotide sequence ID" value="NZ_ABCK01000007.1"/>
</dbReference>
<dbReference type="InterPro" id="IPR017850">
    <property type="entry name" value="Alkaline_phosphatase_core_sf"/>
</dbReference>
<proteinExistence type="predicted"/>
<comment type="caution">
    <text evidence="2">The sequence shown here is derived from an EMBL/GenBank/DDBJ whole genome shotgun (WGS) entry which is preliminary data.</text>
</comment>
<dbReference type="PANTHER" id="PTHR43751:SF1">
    <property type="entry name" value="SULFATASE ATSG-RELATED"/>
    <property type="match status" value="1"/>
</dbReference>
<dbReference type="PANTHER" id="PTHR43751">
    <property type="entry name" value="SULFATASE"/>
    <property type="match status" value="1"/>
</dbReference>